<evidence type="ECO:0000313" key="7">
    <source>
        <dbReference type="Proteomes" id="UP001499895"/>
    </source>
</evidence>
<evidence type="ECO:0000313" key="6">
    <source>
        <dbReference type="EMBL" id="GAA0446904.1"/>
    </source>
</evidence>
<comment type="cofactor">
    <cofactor evidence="1">
        <name>FAD</name>
        <dbReference type="ChEBI" id="CHEBI:57692"/>
    </cofactor>
</comment>
<dbReference type="InterPro" id="IPR006311">
    <property type="entry name" value="TAT_signal"/>
</dbReference>
<dbReference type="RefSeq" id="WP_344085353.1">
    <property type="nucleotide sequence ID" value="NZ_BAAAHB010000004.1"/>
</dbReference>
<dbReference type="PROSITE" id="PS51318">
    <property type="entry name" value="TAT"/>
    <property type="match status" value="1"/>
</dbReference>
<dbReference type="Gene3D" id="1.10.405.10">
    <property type="entry name" value="Guanine Nucleotide Dissociation Inhibitor, domain 1"/>
    <property type="match status" value="1"/>
</dbReference>
<dbReference type="PANTHER" id="PTHR43563">
    <property type="entry name" value="AMINE OXIDASE"/>
    <property type="match status" value="1"/>
</dbReference>
<evidence type="ECO:0000256" key="1">
    <source>
        <dbReference type="ARBA" id="ARBA00001974"/>
    </source>
</evidence>
<comment type="caution">
    <text evidence="6">The sequence shown here is derived from an EMBL/GenBank/DDBJ whole genome shotgun (WGS) entry which is preliminary data.</text>
</comment>
<protein>
    <submittedName>
        <fullName evidence="6">FAD-dependent oxidoreductase</fullName>
    </submittedName>
</protein>
<dbReference type="SUPFAM" id="SSF51905">
    <property type="entry name" value="FAD/NAD(P)-binding domain"/>
    <property type="match status" value="1"/>
</dbReference>
<proteinExistence type="inferred from homology"/>
<organism evidence="6 7">
    <name type="scientific">Streptomyces stramineus</name>
    <dbReference type="NCBI Taxonomy" id="173861"/>
    <lineage>
        <taxon>Bacteria</taxon>
        <taxon>Bacillati</taxon>
        <taxon>Actinomycetota</taxon>
        <taxon>Actinomycetes</taxon>
        <taxon>Kitasatosporales</taxon>
        <taxon>Streptomycetaceae</taxon>
        <taxon>Streptomyces</taxon>
    </lineage>
</organism>
<dbReference type="InterPro" id="IPR036188">
    <property type="entry name" value="FAD/NAD-bd_sf"/>
</dbReference>
<evidence type="ECO:0000256" key="3">
    <source>
        <dbReference type="ARBA" id="ARBA00023002"/>
    </source>
</evidence>
<dbReference type="InterPro" id="IPR001613">
    <property type="entry name" value="Flavin_amine_oxidase"/>
</dbReference>
<dbReference type="Proteomes" id="UP001499895">
    <property type="component" value="Unassembled WGS sequence"/>
</dbReference>
<dbReference type="InterPro" id="IPR002937">
    <property type="entry name" value="Amino_oxidase"/>
</dbReference>
<reference evidence="7" key="1">
    <citation type="journal article" date="2019" name="Int. J. Syst. Evol. Microbiol.">
        <title>The Global Catalogue of Microorganisms (GCM) 10K type strain sequencing project: providing services to taxonomists for standard genome sequencing and annotation.</title>
        <authorList>
            <consortium name="The Broad Institute Genomics Platform"/>
            <consortium name="The Broad Institute Genome Sequencing Center for Infectious Disease"/>
            <person name="Wu L."/>
            <person name="Ma J."/>
        </authorList>
    </citation>
    <scope>NUCLEOTIDE SEQUENCE [LARGE SCALE GENOMIC DNA]</scope>
    <source>
        <strain evidence="7">JCM 10649</strain>
    </source>
</reference>
<dbReference type="Pfam" id="PF01593">
    <property type="entry name" value="Amino_oxidase"/>
    <property type="match status" value="1"/>
</dbReference>
<evidence type="ECO:0000256" key="2">
    <source>
        <dbReference type="ARBA" id="ARBA00005995"/>
    </source>
</evidence>
<sequence length="472" mass="50050">MHSGSSLNRRSLLKAAGTTALAAGAASALASPALAGGRAVPEEEARYDAIVIGAGFAGVTAARELRNKGLKPLVLEARDRIGGRVWTSTWAGEQVELGGAWLHPNYELTYKELNRYGLKTISDAAPEKAIYPTPAGYKTFAPEEIVPRIGAVLAKVFDGSRQYFERPREPLYRADLLKAVDPLSLRARLDALKLSAEDLALVHGELATYAGGDSRDGALTALAQWWALCGWTHEGWAQMSAARIEKGASALVQSILTAAQATVRFNTPVTAVADDGKRVVVTTASGAKFSAPVAVVAVPLNMWKKIQFSPGLPKVHAEATQEGVGVKPNAAKMWLRVSGDVGRIVVQGNAGDPIAAMVPHARLSNGDSLMIALNGPGLNVNDRASVDAAVKKFLPQTRVIDMKVQDWVNDPWSQGGWGMRRPGQMLRQLPAIQQPHGRIAFAGGDLPSGWIGSFEGAIESGMRAAGQVAPLV</sequence>
<dbReference type="PANTHER" id="PTHR43563:SF1">
    <property type="entry name" value="AMINE OXIDASE [FLAVIN-CONTAINING] B"/>
    <property type="match status" value="1"/>
</dbReference>
<evidence type="ECO:0000259" key="5">
    <source>
        <dbReference type="Pfam" id="PF01593"/>
    </source>
</evidence>
<accession>A0ABP3JAJ4</accession>
<dbReference type="EMBL" id="BAAAHB010000004">
    <property type="protein sequence ID" value="GAA0446904.1"/>
    <property type="molecule type" value="Genomic_DNA"/>
</dbReference>
<dbReference type="Gene3D" id="3.50.50.60">
    <property type="entry name" value="FAD/NAD(P)-binding domain"/>
    <property type="match status" value="1"/>
</dbReference>
<comment type="similarity">
    <text evidence="2">Belongs to the flavin monoamine oxidase family.</text>
</comment>
<name>A0ABP3JAJ4_9ACTN</name>
<feature type="chain" id="PRO_5047475914" evidence="4">
    <location>
        <begin position="36"/>
        <end position="472"/>
    </location>
</feature>
<keyword evidence="7" id="KW-1185">Reference proteome</keyword>
<dbReference type="Gene3D" id="3.90.660.10">
    <property type="match status" value="1"/>
</dbReference>
<keyword evidence="3" id="KW-0560">Oxidoreductase</keyword>
<dbReference type="PRINTS" id="PR00757">
    <property type="entry name" value="AMINEOXDASEF"/>
</dbReference>
<gene>
    <name evidence="6" type="ORF">GCM10009544_07170</name>
</gene>
<keyword evidence="4" id="KW-0732">Signal</keyword>
<evidence type="ECO:0000256" key="4">
    <source>
        <dbReference type="SAM" id="SignalP"/>
    </source>
</evidence>
<feature type="signal peptide" evidence="4">
    <location>
        <begin position="1"/>
        <end position="35"/>
    </location>
</feature>
<feature type="domain" description="Amine oxidase" evidence="5">
    <location>
        <begin position="56"/>
        <end position="468"/>
    </location>
</feature>
<dbReference type="InterPro" id="IPR050703">
    <property type="entry name" value="Flavin_MAO"/>
</dbReference>